<feature type="compositionally biased region" description="Basic and acidic residues" evidence="1">
    <location>
        <begin position="68"/>
        <end position="80"/>
    </location>
</feature>
<evidence type="ECO:0000313" key="2">
    <source>
        <dbReference type="EMBL" id="VVB12731.1"/>
    </source>
</evidence>
<reference evidence="2" key="1">
    <citation type="submission" date="2019-07" db="EMBL/GenBank/DDBJ databases">
        <authorList>
            <person name="Dittberner H."/>
        </authorList>
    </citation>
    <scope>NUCLEOTIDE SEQUENCE [LARGE SCALE GENOMIC DNA]</scope>
</reference>
<dbReference type="AlphaFoldDB" id="A0A565CGV9"/>
<proteinExistence type="predicted"/>
<evidence type="ECO:0000313" key="3">
    <source>
        <dbReference type="Proteomes" id="UP000489600"/>
    </source>
</evidence>
<dbReference type="Proteomes" id="UP000489600">
    <property type="component" value="Unassembled WGS sequence"/>
</dbReference>
<gene>
    <name evidence="2" type="ORF">ANE_LOCUS23175</name>
</gene>
<sequence length="80" mass="9268">MKISFEKEGIFVGDSQGGSEQNVYNVIEVEKRLWFLPGEMLLGNKEFQKETRGLVSESEENELEEKVEEFVPEEKASKKR</sequence>
<protein>
    <submittedName>
        <fullName evidence="2">Uncharacterized protein</fullName>
    </submittedName>
</protein>
<feature type="region of interest" description="Disordered" evidence="1">
    <location>
        <begin position="52"/>
        <end position="80"/>
    </location>
</feature>
<name>A0A565CGV9_9BRAS</name>
<comment type="caution">
    <text evidence="2">The sequence shown here is derived from an EMBL/GenBank/DDBJ whole genome shotgun (WGS) entry which is preliminary data.</text>
</comment>
<evidence type="ECO:0000256" key="1">
    <source>
        <dbReference type="SAM" id="MobiDB-lite"/>
    </source>
</evidence>
<accession>A0A565CGV9</accession>
<feature type="compositionally biased region" description="Acidic residues" evidence="1">
    <location>
        <begin position="57"/>
        <end position="67"/>
    </location>
</feature>
<keyword evidence="3" id="KW-1185">Reference proteome</keyword>
<dbReference type="EMBL" id="CABITT030000007">
    <property type="protein sequence ID" value="VVB12731.1"/>
    <property type="molecule type" value="Genomic_DNA"/>
</dbReference>
<organism evidence="2 3">
    <name type="scientific">Arabis nemorensis</name>
    <dbReference type="NCBI Taxonomy" id="586526"/>
    <lineage>
        <taxon>Eukaryota</taxon>
        <taxon>Viridiplantae</taxon>
        <taxon>Streptophyta</taxon>
        <taxon>Embryophyta</taxon>
        <taxon>Tracheophyta</taxon>
        <taxon>Spermatophyta</taxon>
        <taxon>Magnoliopsida</taxon>
        <taxon>eudicotyledons</taxon>
        <taxon>Gunneridae</taxon>
        <taxon>Pentapetalae</taxon>
        <taxon>rosids</taxon>
        <taxon>malvids</taxon>
        <taxon>Brassicales</taxon>
        <taxon>Brassicaceae</taxon>
        <taxon>Arabideae</taxon>
        <taxon>Arabis</taxon>
    </lineage>
</organism>